<comment type="function">
    <text evidence="6">Protein O-glucosyltransferase. Catalyzes the reaction that attaches glucose through an O-glycosidic linkage to a conserved serine residue found in the consensus sequence C-X-S-X-[PA]-C in epidermal growth factor-like repeats. Regulates Notch signaling by glucosylating Notch in the ER, glucosylation is required for the correct folding and cleavage of Notch.</text>
</comment>
<dbReference type="EMBL" id="JH668809">
    <property type="protein sequence ID" value="KAG6462083.1"/>
    <property type="molecule type" value="Genomic_DNA"/>
</dbReference>
<comment type="similarity">
    <text evidence="3">Belongs to the glycosyltransferase 90 family.</text>
</comment>
<reference evidence="8" key="1">
    <citation type="journal article" date="2016" name="Insect Biochem. Mol. Biol.">
        <title>Multifaceted biological insights from a draft genome sequence of the tobacco hornworm moth, Manduca sexta.</title>
        <authorList>
            <person name="Kanost M.R."/>
            <person name="Arrese E.L."/>
            <person name="Cao X."/>
            <person name="Chen Y.R."/>
            <person name="Chellapilla S."/>
            <person name="Goldsmith M.R."/>
            <person name="Grosse-Wilde E."/>
            <person name="Heckel D.G."/>
            <person name="Herndon N."/>
            <person name="Jiang H."/>
            <person name="Papanicolaou A."/>
            <person name="Qu J."/>
            <person name="Soulages J.L."/>
            <person name="Vogel H."/>
            <person name="Walters J."/>
            <person name="Waterhouse R.M."/>
            <person name="Ahn S.J."/>
            <person name="Almeida F.C."/>
            <person name="An C."/>
            <person name="Aqrawi P."/>
            <person name="Bretschneider A."/>
            <person name="Bryant W.B."/>
            <person name="Bucks S."/>
            <person name="Chao H."/>
            <person name="Chevignon G."/>
            <person name="Christen J.M."/>
            <person name="Clarke D.F."/>
            <person name="Dittmer N.T."/>
            <person name="Ferguson L.C.F."/>
            <person name="Garavelou S."/>
            <person name="Gordon K.H.J."/>
            <person name="Gunaratna R.T."/>
            <person name="Han Y."/>
            <person name="Hauser F."/>
            <person name="He Y."/>
            <person name="Heidel-Fischer H."/>
            <person name="Hirsh A."/>
            <person name="Hu Y."/>
            <person name="Jiang H."/>
            <person name="Kalra D."/>
            <person name="Klinner C."/>
            <person name="Konig C."/>
            <person name="Kovar C."/>
            <person name="Kroll A.R."/>
            <person name="Kuwar S.S."/>
            <person name="Lee S.L."/>
            <person name="Lehman R."/>
            <person name="Li K."/>
            <person name="Li Z."/>
            <person name="Liang H."/>
            <person name="Lovelace S."/>
            <person name="Lu Z."/>
            <person name="Mansfield J.H."/>
            <person name="McCulloch K.J."/>
            <person name="Mathew T."/>
            <person name="Morton B."/>
            <person name="Muzny D.M."/>
            <person name="Neunemann D."/>
            <person name="Ongeri F."/>
            <person name="Pauchet Y."/>
            <person name="Pu L.L."/>
            <person name="Pyrousis I."/>
            <person name="Rao X.J."/>
            <person name="Redding A."/>
            <person name="Roesel C."/>
            <person name="Sanchez-Gracia A."/>
            <person name="Schaack S."/>
            <person name="Shukla A."/>
            <person name="Tetreau G."/>
            <person name="Wang Y."/>
            <person name="Xiong G.H."/>
            <person name="Traut W."/>
            <person name="Walsh T.K."/>
            <person name="Worley K.C."/>
            <person name="Wu D."/>
            <person name="Wu W."/>
            <person name="Wu Y.Q."/>
            <person name="Zhang X."/>
            <person name="Zou Z."/>
            <person name="Zucker H."/>
            <person name="Briscoe A.D."/>
            <person name="Burmester T."/>
            <person name="Clem R.J."/>
            <person name="Feyereisen R."/>
            <person name="Grimmelikhuijzen C.J.P."/>
            <person name="Hamodrakas S.J."/>
            <person name="Hansson B.S."/>
            <person name="Huguet E."/>
            <person name="Jermiin L.S."/>
            <person name="Lan Q."/>
            <person name="Lehman H.K."/>
            <person name="Lorenzen M."/>
            <person name="Merzendorfer H."/>
            <person name="Michalopoulos I."/>
            <person name="Morton D.B."/>
            <person name="Muthukrishnan S."/>
            <person name="Oakeshott J.G."/>
            <person name="Palmer W."/>
            <person name="Park Y."/>
            <person name="Passarelli A.L."/>
            <person name="Rozas J."/>
            <person name="Schwartz L.M."/>
            <person name="Smith W."/>
            <person name="Southgate A."/>
            <person name="Vilcinskas A."/>
            <person name="Vogt R."/>
            <person name="Wang P."/>
            <person name="Werren J."/>
            <person name="Yu X.Q."/>
            <person name="Zhou J.J."/>
            <person name="Brown S.J."/>
            <person name="Scherer S.E."/>
            <person name="Richards S."/>
            <person name="Blissard G.W."/>
        </authorList>
    </citation>
    <scope>NUCLEOTIDE SEQUENCE</scope>
</reference>
<dbReference type="PANTHER" id="PTHR12203:SF35">
    <property type="entry name" value="PROTEIN O-GLUCOSYLTRANSFERASE 1"/>
    <property type="match status" value="1"/>
</dbReference>
<feature type="domain" description="Glycosyl transferase CAP10" evidence="7">
    <location>
        <begin position="98"/>
        <end position="240"/>
    </location>
</feature>
<dbReference type="GO" id="GO:0045747">
    <property type="term" value="P:positive regulation of Notch signaling pathway"/>
    <property type="evidence" value="ECO:0007669"/>
    <property type="project" value="TreeGrafter"/>
</dbReference>
<comment type="pathway">
    <text evidence="2">Protein modification; protein glycosylation.</text>
</comment>
<comment type="caution">
    <text evidence="8">The sequence shown here is derived from an EMBL/GenBank/DDBJ whole genome shotgun (WGS) entry which is preliminary data.</text>
</comment>
<evidence type="ECO:0000313" key="9">
    <source>
        <dbReference type="Proteomes" id="UP000791440"/>
    </source>
</evidence>
<accession>A0A921ZRK4</accession>
<evidence type="ECO:0000256" key="2">
    <source>
        <dbReference type="ARBA" id="ARBA00004922"/>
    </source>
</evidence>
<comment type="subcellular location">
    <subcellularLocation>
        <location evidence="1">Endoplasmic reticulum lumen</location>
    </subcellularLocation>
</comment>
<keyword evidence="9" id="KW-1185">Reference proteome</keyword>
<dbReference type="InterPro" id="IPR006598">
    <property type="entry name" value="CAP10"/>
</dbReference>
<evidence type="ECO:0000256" key="4">
    <source>
        <dbReference type="ARBA" id="ARBA00022676"/>
    </source>
</evidence>
<dbReference type="GO" id="GO:0035251">
    <property type="term" value="F:UDP-glucosyltransferase activity"/>
    <property type="evidence" value="ECO:0007669"/>
    <property type="project" value="TreeGrafter"/>
</dbReference>
<dbReference type="Pfam" id="PF05686">
    <property type="entry name" value="Glyco_transf_90"/>
    <property type="match status" value="1"/>
</dbReference>
<sequence length="242" mass="27984">MFVTTEINEWYSKINSEINLAIDQYIPCQRVNCSCYKSVIDQDLKPFKDGITKEQYAQARTKATKYQIIDGTLFREKDCPFPARCAGIEHYLSALAPNMPNIELAINTRDWPQINRAWGHSQAPVLSFSKMRDYYDIMYPAWSFWEGGPAISLYPTGIGRWDKHRESISAAAEKWPWQKKETKAFFRGSRTSEERDALILLSRANPDIVDAQYTKNQAWKSDAVFFFNIYHCFLLFTISGAS</sequence>
<proteinExistence type="inferred from homology"/>
<name>A0A921ZRK4_MANSE</name>
<protein>
    <recommendedName>
        <fullName evidence="7">Glycosyl transferase CAP10 domain-containing protein</fullName>
    </recommendedName>
</protein>
<evidence type="ECO:0000259" key="7">
    <source>
        <dbReference type="SMART" id="SM00672"/>
    </source>
</evidence>
<evidence type="ECO:0000256" key="1">
    <source>
        <dbReference type="ARBA" id="ARBA00004319"/>
    </source>
</evidence>
<evidence type="ECO:0000313" key="8">
    <source>
        <dbReference type="EMBL" id="KAG6462083.1"/>
    </source>
</evidence>
<evidence type="ECO:0000256" key="5">
    <source>
        <dbReference type="ARBA" id="ARBA00022679"/>
    </source>
</evidence>
<dbReference type="GO" id="GO:0005788">
    <property type="term" value="C:endoplasmic reticulum lumen"/>
    <property type="evidence" value="ECO:0007669"/>
    <property type="project" value="UniProtKB-SubCell"/>
</dbReference>
<dbReference type="PANTHER" id="PTHR12203">
    <property type="entry name" value="KDEL LYS-ASP-GLU-LEU CONTAINING - RELATED"/>
    <property type="match status" value="1"/>
</dbReference>
<gene>
    <name evidence="8" type="ORF">O3G_MSEX013047</name>
</gene>
<keyword evidence="5" id="KW-0808">Transferase</keyword>
<dbReference type="SMART" id="SM00672">
    <property type="entry name" value="CAP10"/>
    <property type="match status" value="1"/>
</dbReference>
<evidence type="ECO:0000256" key="6">
    <source>
        <dbReference type="ARBA" id="ARBA00045690"/>
    </source>
</evidence>
<keyword evidence="4" id="KW-0328">Glycosyltransferase</keyword>
<dbReference type="GO" id="GO:0035252">
    <property type="term" value="F:UDP-xylosyltransferase activity"/>
    <property type="evidence" value="ECO:0007669"/>
    <property type="project" value="TreeGrafter"/>
</dbReference>
<reference evidence="8" key="2">
    <citation type="submission" date="2020-12" db="EMBL/GenBank/DDBJ databases">
        <authorList>
            <person name="Kanost M."/>
        </authorList>
    </citation>
    <scope>NUCLEOTIDE SEQUENCE</scope>
</reference>
<dbReference type="InterPro" id="IPR051091">
    <property type="entry name" value="O-Glucosyltr/Glycosyltrsf_90"/>
</dbReference>
<evidence type="ECO:0000256" key="3">
    <source>
        <dbReference type="ARBA" id="ARBA00010118"/>
    </source>
</evidence>
<dbReference type="Proteomes" id="UP000791440">
    <property type="component" value="Unassembled WGS sequence"/>
</dbReference>
<dbReference type="GO" id="GO:0006493">
    <property type="term" value="P:protein O-linked glycosylation"/>
    <property type="evidence" value="ECO:0007669"/>
    <property type="project" value="TreeGrafter"/>
</dbReference>
<dbReference type="AlphaFoldDB" id="A0A921ZRK4"/>
<organism evidence="8 9">
    <name type="scientific">Manduca sexta</name>
    <name type="common">Tobacco hawkmoth</name>
    <name type="synonym">Tobacco hornworm</name>
    <dbReference type="NCBI Taxonomy" id="7130"/>
    <lineage>
        <taxon>Eukaryota</taxon>
        <taxon>Metazoa</taxon>
        <taxon>Ecdysozoa</taxon>
        <taxon>Arthropoda</taxon>
        <taxon>Hexapoda</taxon>
        <taxon>Insecta</taxon>
        <taxon>Pterygota</taxon>
        <taxon>Neoptera</taxon>
        <taxon>Endopterygota</taxon>
        <taxon>Lepidoptera</taxon>
        <taxon>Glossata</taxon>
        <taxon>Ditrysia</taxon>
        <taxon>Bombycoidea</taxon>
        <taxon>Sphingidae</taxon>
        <taxon>Sphinginae</taxon>
        <taxon>Sphingini</taxon>
        <taxon>Manduca</taxon>
    </lineage>
</organism>